<dbReference type="Gene3D" id="2.40.50.100">
    <property type="match status" value="1"/>
</dbReference>
<evidence type="ECO:0000313" key="12">
    <source>
        <dbReference type="Proteomes" id="UP000095672"/>
    </source>
</evidence>
<evidence type="ECO:0000256" key="3">
    <source>
        <dbReference type="ARBA" id="ARBA00011484"/>
    </source>
</evidence>
<evidence type="ECO:0000256" key="1">
    <source>
        <dbReference type="ARBA" id="ARBA00001938"/>
    </source>
</evidence>
<dbReference type="SUPFAM" id="SSF47005">
    <property type="entry name" value="Peripheral subunit-binding domain of 2-oxo acid dehydrogenase complex"/>
    <property type="match status" value="1"/>
</dbReference>
<dbReference type="Pfam" id="PF00198">
    <property type="entry name" value="2-oxoacid_dh"/>
    <property type="match status" value="1"/>
</dbReference>
<dbReference type="InterPro" id="IPR050743">
    <property type="entry name" value="2-oxoacid_DH_E2_comp"/>
</dbReference>
<evidence type="ECO:0000256" key="7">
    <source>
        <dbReference type="RuleBase" id="RU003423"/>
    </source>
</evidence>
<dbReference type="InterPro" id="IPR023213">
    <property type="entry name" value="CAT-like_dom_sf"/>
</dbReference>
<dbReference type="RefSeq" id="WP_069947894.1">
    <property type="nucleotide sequence ID" value="NZ_CP014143.1"/>
</dbReference>
<dbReference type="InterPro" id="IPR000089">
    <property type="entry name" value="Biotin_lipoyl"/>
</dbReference>
<keyword evidence="11" id="KW-0670">Pyruvate</keyword>
<dbReference type="PANTHER" id="PTHR43178">
    <property type="entry name" value="DIHYDROLIPOAMIDE ACETYLTRANSFERASE COMPONENT OF PYRUVATE DEHYDROGENASE COMPLEX"/>
    <property type="match status" value="1"/>
</dbReference>
<gene>
    <name evidence="11" type="primary">pdhC_3</name>
    <name evidence="11" type="ORF">AUP74_02554</name>
</gene>
<dbReference type="PATRIC" id="fig|1769779.3.peg.2544"/>
<dbReference type="AlphaFoldDB" id="A0A1C9W9X6"/>
<name>A0A1C9W9X6_9GAMM</name>
<dbReference type="PROSITE" id="PS50968">
    <property type="entry name" value="BIOTINYL_LIPOYL"/>
    <property type="match status" value="1"/>
</dbReference>
<dbReference type="PANTHER" id="PTHR43178:SF5">
    <property type="entry name" value="LIPOAMIDE ACYLTRANSFERASE COMPONENT OF BRANCHED-CHAIN ALPHA-KETO ACID DEHYDROGENASE COMPLEX, MITOCHONDRIAL"/>
    <property type="match status" value="1"/>
</dbReference>
<dbReference type="InterPro" id="IPR036625">
    <property type="entry name" value="E3-bd_dom_sf"/>
</dbReference>
<proteinExistence type="inferred from homology"/>
<reference evidence="12" key="1">
    <citation type="submission" date="2016-01" db="EMBL/GenBank/DDBJ databases">
        <title>Complete genome sequence of Microbulbifer sp. CCB-MM1, a halophile isolated from Matang Mangrove Forest, Perak.</title>
        <authorList>
            <person name="Moh T.H."/>
            <person name="Dinesh B."/>
            <person name="Lau N.-S."/>
            <person name="Go F."/>
            <person name="Alexander Chong S.-C."/>
        </authorList>
    </citation>
    <scope>NUCLEOTIDE SEQUENCE [LARGE SCALE GENOMIC DNA]</scope>
    <source>
        <strain evidence="12">CCB-MM1</strain>
    </source>
</reference>
<keyword evidence="4 7" id="KW-0808">Transferase</keyword>
<evidence type="ECO:0000259" key="9">
    <source>
        <dbReference type="PROSITE" id="PS50968"/>
    </source>
</evidence>
<protein>
    <recommendedName>
        <fullName evidence="7">Dihydrolipoamide acetyltransferase component of pyruvate dehydrogenase complex</fullName>
        <ecNumber evidence="7">2.3.1.-</ecNumber>
    </recommendedName>
</protein>
<comment type="subunit">
    <text evidence="3">Forms a 24-polypeptide structural core with octahedral symmetry.</text>
</comment>
<dbReference type="Gene3D" id="3.30.559.10">
    <property type="entry name" value="Chloramphenicol acetyltransferase-like domain"/>
    <property type="match status" value="1"/>
</dbReference>
<comment type="similarity">
    <text evidence="2 7">Belongs to the 2-oxoacid dehydrogenase family.</text>
</comment>
<dbReference type="Proteomes" id="UP000095672">
    <property type="component" value="Chromosome"/>
</dbReference>
<dbReference type="STRING" id="1769779.AUP74_02554"/>
<dbReference type="Gene3D" id="4.10.320.10">
    <property type="entry name" value="E3-binding domain"/>
    <property type="match status" value="1"/>
</dbReference>
<keyword evidence="12" id="KW-1185">Reference proteome</keyword>
<dbReference type="GO" id="GO:0016407">
    <property type="term" value="F:acetyltransferase activity"/>
    <property type="evidence" value="ECO:0007669"/>
    <property type="project" value="TreeGrafter"/>
</dbReference>
<organism evidence="11 12">
    <name type="scientific">Microbulbifer aggregans</name>
    <dbReference type="NCBI Taxonomy" id="1769779"/>
    <lineage>
        <taxon>Bacteria</taxon>
        <taxon>Pseudomonadati</taxon>
        <taxon>Pseudomonadota</taxon>
        <taxon>Gammaproteobacteria</taxon>
        <taxon>Cellvibrionales</taxon>
        <taxon>Microbulbiferaceae</taxon>
        <taxon>Microbulbifer</taxon>
    </lineage>
</organism>
<evidence type="ECO:0000259" key="10">
    <source>
        <dbReference type="PROSITE" id="PS51826"/>
    </source>
</evidence>
<dbReference type="GO" id="GO:0031405">
    <property type="term" value="F:lipoic acid binding"/>
    <property type="evidence" value="ECO:0007669"/>
    <property type="project" value="TreeGrafter"/>
</dbReference>
<sequence length="389" mass="41700">MPEFRLPSLGADMESATLREWFVQPGAVVKKGDVVASVETDKGIIDIEIHESGTIAKLLVQPDEKVPVGAVLATLDSEQDLKPTERTIKSAAKPAPLAIAQGPDKDAGLTSEPEPEPELERLRISPLARRRARELAVDPASVTGSGPDGAITLEDIERYAGPAAPPEPKEAGMRRAIAAAMSRSKREIPHYYLSTSIDVTGMLAWLQERNAKKGVEERMLYVIPLLKAVAGALKKVPELNGHYRNAAPEISAELHLGVAISLRSGGLVVPVLRGVQDKPLDSLMPDFADLVNRARTGHLRSSEVEGATITISSLGDQGVEVVFPVIHPPQLAIVGFGSVAERVRPVDGKPAVRQIICASLAADHRASDGHRGAIFLAEIDRLLQEPEKL</sequence>
<dbReference type="InterPro" id="IPR001078">
    <property type="entry name" value="2-oxoacid_DH_actylTfrase"/>
</dbReference>
<keyword evidence="5 7" id="KW-0450">Lipoyl</keyword>
<evidence type="ECO:0000256" key="8">
    <source>
        <dbReference type="SAM" id="MobiDB-lite"/>
    </source>
</evidence>
<comment type="cofactor">
    <cofactor evidence="1 7">
        <name>(R)-lipoate</name>
        <dbReference type="ChEBI" id="CHEBI:83088"/>
    </cofactor>
</comment>
<dbReference type="InterPro" id="IPR011053">
    <property type="entry name" value="Single_hybrid_motif"/>
</dbReference>
<evidence type="ECO:0000313" key="11">
    <source>
        <dbReference type="EMBL" id="AOS97951.1"/>
    </source>
</evidence>
<dbReference type="EC" id="2.3.1.-" evidence="7"/>
<dbReference type="SUPFAM" id="SSF51230">
    <property type="entry name" value="Single hybrid motif"/>
    <property type="match status" value="1"/>
</dbReference>
<dbReference type="CDD" id="cd06849">
    <property type="entry name" value="lipoyl_domain"/>
    <property type="match status" value="1"/>
</dbReference>
<feature type="region of interest" description="Disordered" evidence="8">
    <location>
        <begin position="95"/>
        <end position="118"/>
    </location>
</feature>
<evidence type="ECO:0000256" key="5">
    <source>
        <dbReference type="ARBA" id="ARBA00022823"/>
    </source>
</evidence>
<dbReference type="Pfam" id="PF02817">
    <property type="entry name" value="E3_binding"/>
    <property type="match status" value="1"/>
</dbReference>
<dbReference type="InterPro" id="IPR003016">
    <property type="entry name" value="2-oxoA_DH_lipoyl-BS"/>
</dbReference>
<dbReference type="PROSITE" id="PS00189">
    <property type="entry name" value="LIPOYL"/>
    <property type="match status" value="1"/>
</dbReference>
<evidence type="ECO:0000256" key="4">
    <source>
        <dbReference type="ARBA" id="ARBA00022679"/>
    </source>
</evidence>
<feature type="domain" description="Peripheral subunit-binding (PSBD)" evidence="10">
    <location>
        <begin position="123"/>
        <end position="160"/>
    </location>
</feature>
<accession>A0A1C9W9X6</accession>
<dbReference type="GO" id="GO:0005737">
    <property type="term" value="C:cytoplasm"/>
    <property type="evidence" value="ECO:0007669"/>
    <property type="project" value="TreeGrafter"/>
</dbReference>
<dbReference type="Pfam" id="PF00364">
    <property type="entry name" value="Biotin_lipoyl"/>
    <property type="match status" value="1"/>
</dbReference>
<dbReference type="InterPro" id="IPR004167">
    <property type="entry name" value="PSBD"/>
</dbReference>
<keyword evidence="6 7" id="KW-0012">Acyltransferase</keyword>
<feature type="domain" description="Lipoyl-binding" evidence="9">
    <location>
        <begin position="1"/>
        <end position="76"/>
    </location>
</feature>
<evidence type="ECO:0000256" key="2">
    <source>
        <dbReference type="ARBA" id="ARBA00007317"/>
    </source>
</evidence>
<dbReference type="KEGG" id="micc:AUP74_02554"/>
<dbReference type="EMBL" id="CP014143">
    <property type="protein sequence ID" value="AOS97951.1"/>
    <property type="molecule type" value="Genomic_DNA"/>
</dbReference>
<dbReference type="PROSITE" id="PS51826">
    <property type="entry name" value="PSBD"/>
    <property type="match status" value="1"/>
</dbReference>
<dbReference type="SUPFAM" id="SSF52777">
    <property type="entry name" value="CoA-dependent acyltransferases"/>
    <property type="match status" value="1"/>
</dbReference>
<evidence type="ECO:0000256" key="6">
    <source>
        <dbReference type="ARBA" id="ARBA00023315"/>
    </source>
</evidence>
<dbReference type="OrthoDB" id="9805770at2"/>